<name>A0A6N6MIM8_9FLAO</name>
<comment type="caution">
    <text evidence="1">The sequence shown here is derived from an EMBL/GenBank/DDBJ whole genome shotgun (WGS) entry which is preliminary data.</text>
</comment>
<accession>A0A6N6MIM8</accession>
<keyword evidence="2" id="KW-1185">Reference proteome</keyword>
<evidence type="ECO:0000313" key="1">
    <source>
        <dbReference type="EMBL" id="KAB1069840.1"/>
    </source>
</evidence>
<organism evidence="1 2">
    <name type="scientific">Pseudotamlana haliotis</name>
    <dbReference type="NCBI Taxonomy" id="2614804"/>
    <lineage>
        <taxon>Bacteria</taxon>
        <taxon>Pseudomonadati</taxon>
        <taxon>Bacteroidota</taxon>
        <taxon>Flavobacteriia</taxon>
        <taxon>Flavobacteriales</taxon>
        <taxon>Flavobacteriaceae</taxon>
        <taxon>Pseudotamlana</taxon>
    </lineage>
</organism>
<protein>
    <submittedName>
        <fullName evidence="1">Uncharacterized protein</fullName>
    </submittedName>
</protein>
<dbReference type="AlphaFoldDB" id="A0A6N6MIM8"/>
<dbReference type="EMBL" id="WAAT01000022">
    <property type="protein sequence ID" value="KAB1069840.1"/>
    <property type="molecule type" value="Genomic_DNA"/>
</dbReference>
<dbReference type="Proteomes" id="UP000441333">
    <property type="component" value="Unassembled WGS sequence"/>
</dbReference>
<evidence type="ECO:0000313" key="2">
    <source>
        <dbReference type="Proteomes" id="UP000441333"/>
    </source>
</evidence>
<proteinExistence type="predicted"/>
<dbReference type="RefSeq" id="WP_150936769.1">
    <property type="nucleotide sequence ID" value="NZ_WAAT01000022.1"/>
</dbReference>
<sequence length="158" mass="17335">MKLISILLCCLMGVKSCGTVNHSNSNDSIVESEASETPSETLITFEYTTTTRGSYHKIRVIKNMIVISKKRGKPGTPIVLEPSEWKKLLSLLDSIPLDEIKTLEAPSKDFAFDGAAKATLKITSNEKTFETPAFDHGNPPQTIAPLVKELLSISENIE</sequence>
<reference evidence="1 2" key="1">
    <citation type="submission" date="2019-09" db="EMBL/GenBank/DDBJ databases">
        <authorList>
            <person name="Cao W.R."/>
        </authorList>
    </citation>
    <scope>NUCLEOTIDE SEQUENCE [LARGE SCALE GENOMIC DNA]</scope>
    <source>
        <strain evidence="1 2">B1N29</strain>
    </source>
</reference>
<gene>
    <name evidence="1" type="ORF">F6U93_03245</name>
</gene>